<sequence>MRPQIVSILTFVLCFLAAVPMLAQGPSASSGPPAPGRGPTLPELPLDTNIVILFIAGLIYGAYVAYKKYRTTNIPQ</sequence>
<dbReference type="AlphaFoldDB" id="A0A5J4FV58"/>
<keyword evidence="2" id="KW-0732">Signal</keyword>
<evidence type="ECO:0000313" key="4">
    <source>
        <dbReference type="Proteomes" id="UP000326994"/>
    </source>
</evidence>
<keyword evidence="1" id="KW-0472">Membrane</keyword>
<evidence type="ECO:0000313" key="3">
    <source>
        <dbReference type="EMBL" id="GEQ84932.1"/>
    </source>
</evidence>
<gene>
    <name evidence="3" type="ORF">ULMS_04400</name>
</gene>
<keyword evidence="1" id="KW-0812">Transmembrane</keyword>
<evidence type="ECO:0000256" key="2">
    <source>
        <dbReference type="SAM" id="SignalP"/>
    </source>
</evidence>
<feature type="transmembrane region" description="Helical" evidence="1">
    <location>
        <begin position="46"/>
        <end position="66"/>
    </location>
</feature>
<proteinExistence type="predicted"/>
<dbReference type="OrthoDB" id="1453281at2"/>
<reference evidence="3 4" key="1">
    <citation type="submission" date="2019-08" db="EMBL/GenBank/DDBJ databases">
        <title>Ulvibacter marinistellae sp. nov., isolated from a starfish, Patiria pectinifera.</title>
        <authorList>
            <person name="Kawano K."/>
            <person name="Ushijima N."/>
            <person name="Kihara M."/>
            <person name="Itoh H."/>
        </authorList>
    </citation>
    <scope>NUCLEOTIDE SEQUENCE [LARGE SCALE GENOMIC DNA]</scope>
    <source>
        <strain evidence="3 4">KK4</strain>
    </source>
</reference>
<name>A0A5J4FV58_9FLAO</name>
<keyword evidence="1" id="KW-1133">Transmembrane helix</keyword>
<comment type="caution">
    <text evidence="3">The sequence shown here is derived from an EMBL/GenBank/DDBJ whole genome shotgun (WGS) entry which is preliminary data.</text>
</comment>
<dbReference type="EMBL" id="BKCF01000001">
    <property type="protein sequence ID" value="GEQ84932.1"/>
    <property type="molecule type" value="Genomic_DNA"/>
</dbReference>
<accession>A0A5J4FV58</accession>
<keyword evidence="4" id="KW-1185">Reference proteome</keyword>
<feature type="signal peptide" evidence="2">
    <location>
        <begin position="1"/>
        <end position="23"/>
    </location>
</feature>
<organism evidence="3 4">
    <name type="scientific">Patiriisocius marinistellae</name>
    <dbReference type="NCBI Taxonomy" id="2494560"/>
    <lineage>
        <taxon>Bacteria</taxon>
        <taxon>Pseudomonadati</taxon>
        <taxon>Bacteroidota</taxon>
        <taxon>Flavobacteriia</taxon>
        <taxon>Flavobacteriales</taxon>
        <taxon>Flavobacteriaceae</taxon>
        <taxon>Patiriisocius</taxon>
    </lineage>
</organism>
<dbReference type="RefSeq" id="WP_151892873.1">
    <property type="nucleotide sequence ID" value="NZ_BKCF01000001.1"/>
</dbReference>
<evidence type="ECO:0000256" key="1">
    <source>
        <dbReference type="SAM" id="Phobius"/>
    </source>
</evidence>
<protein>
    <submittedName>
        <fullName evidence="3">Uncharacterized protein</fullName>
    </submittedName>
</protein>
<dbReference type="Proteomes" id="UP000326994">
    <property type="component" value="Unassembled WGS sequence"/>
</dbReference>
<feature type="chain" id="PRO_5023872046" evidence="2">
    <location>
        <begin position="24"/>
        <end position="76"/>
    </location>
</feature>